<dbReference type="SUPFAM" id="SSF53335">
    <property type="entry name" value="S-adenosyl-L-methionine-dependent methyltransferases"/>
    <property type="match status" value="1"/>
</dbReference>
<sequence length="280" mass="30678">MLEGADTELFSELIATCDGMLSARVYQRVYQTAQRGGLIVEVGTALGAATVALALGLKSSGKAGHVYTFDPMTGGPRRSIKSVEQRIAWIEKNLSRYDVADLVTIMPCDLAGGLAELPSGEPVEVLMLDADGRIDRDLEALHGHCAADCALIIDDVADLVRVRRKGATYRIDSKMRLSWLLTNMLVSTGRISPGERLVNTYFGDLTCDPARIVDHAEVLAVYRQLVFQSASANRLQRIRSRLMEWGQEVAPDFAAQCRRIYRRAKYRTIGTDTAGDKAAA</sequence>
<dbReference type="Pfam" id="PF13578">
    <property type="entry name" value="Methyltransf_24"/>
    <property type="match status" value="1"/>
</dbReference>
<dbReference type="InterPro" id="IPR029063">
    <property type="entry name" value="SAM-dependent_MTases_sf"/>
</dbReference>
<evidence type="ECO:0000313" key="1">
    <source>
        <dbReference type="EMBL" id="PZQ54337.1"/>
    </source>
</evidence>
<protein>
    <recommendedName>
        <fullName evidence="3">Class I SAM-dependent methyltransferase</fullName>
    </recommendedName>
</protein>
<proteinExistence type="predicted"/>
<accession>A0A2W5QA37</accession>
<name>A0A2W5QA37_9SPHN</name>
<dbReference type="Gene3D" id="3.40.50.150">
    <property type="entry name" value="Vaccinia Virus protein VP39"/>
    <property type="match status" value="1"/>
</dbReference>
<evidence type="ECO:0000313" key="2">
    <source>
        <dbReference type="Proteomes" id="UP000249082"/>
    </source>
</evidence>
<comment type="caution">
    <text evidence="1">The sequence shown here is derived from an EMBL/GenBank/DDBJ whole genome shotgun (WGS) entry which is preliminary data.</text>
</comment>
<reference evidence="1 2" key="1">
    <citation type="submission" date="2017-08" db="EMBL/GenBank/DDBJ databases">
        <title>Infants hospitalized years apart are colonized by the same room-sourced microbial strains.</title>
        <authorList>
            <person name="Brooks B."/>
            <person name="Olm M.R."/>
            <person name="Firek B.A."/>
            <person name="Baker R."/>
            <person name="Thomas B.C."/>
            <person name="Morowitz M.J."/>
            <person name="Banfield J.F."/>
        </authorList>
    </citation>
    <scope>NUCLEOTIDE SEQUENCE [LARGE SCALE GENOMIC DNA]</scope>
    <source>
        <strain evidence="1">S2_005_002_R2_33</strain>
    </source>
</reference>
<dbReference type="Proteomes" id="UP000249082">
    <property type="component" value="Unassembled WGS sequence"/>
</dbReference>
<organism evidence="1 2">
    <name type="scientific">Novosphingobium pentaromativorans</name>
    <dbReference type="NCBI Taxonomy" id="205844"/>
    <lineage>
        <taxon>Bacteria</taxon>
        <taxon>Pseudomonadati</taxon>
        <taxon>Pseudomonadota</taxon>
        <taxon>Alphaproteobacteria</taxon>
        <taxon>Sphingomonadales</taxon>
        <taxon>Sphingomonadaceae</taxon>
        <taxon>Novosphingobium</taxon>
    </lineage>
</organism>
<dbReference type="EMBL" id="QFPX01000009">
    <property type="protein sequence ID" value="PZQ54337.1"/>
    <property type="molecule type" value="Genomic_DNA"/>
</dbReference>
<evidence type="ECO:0008006" key="3">
    <source>
        <dbReference type="Google" id="ProtNLM"/>
    </source>
</evidence>
<dbReference type="AlphaFoldDB" id="A0A2W5QA37"/>
<gene>
    <name evidence="1" type="ORF">DI555_12995</name>
</gene>